<comment type="caution">
    <text evidence="2">The sequence shown here is derived from an EMBL/GenBank/DDBJ whole genome shotgun (WGS) entry which is preliminary data.</text>
</comment>
<dbReference type="InterPro" id="IPR010985">
    <property type="entry name" value="Ribbon_hlx_hlx"/>
</dbReference>
<dbReference type="AlphaFoldDB" id="A0A0F9CFL4"/>
<dbReference type="InterPro" id="IPR013321">
    <property type="entry name" value="Arc_rbn_hlx_hlx"/>
</dbReference>
<evidence type="ECO:0000259" key="1">
    <source>
        <dbReference type="Pfam" id="PF03869"/>
    </source>
</evidence>
<organism evidence="2">
    <name type="scientific">marine sediment metagenome</name>
    <dbReference type="NCBI Taxonomy" id="412755"/>
    <lineage>
        <taxon>unclassified sequences</taxon>
        <taxon>metagenomes</taxon>
        <taxon>ecological metagenomes</taxon>
    </lineage>
</organism>
<dbReference type="InterPro" id="IPR005569">
    <property type="entry name" value="Arc_DNA-bd_dom"/>
</dbReference>
<dbReference type="GO" id="GO:0003677">
    <property type="term" value="F:DNA binding"/>
    <property type="evidence" value="ECO:0007669"/>
    <property type="project" value="InterPro"/>
</dbReference>
<dbReference type="Pfam" id="PF03869">
    <property type="entry name" value="Arc"/>
    <property type="match status" value="1"/>
</dbReference>
<accession>A0A0F9CFL4</accession>
<dbReference type="GO" id="GO:0006355">
    <property type="term" value="P:regulation of DNA-templated transcription"/>
    <property type="evidence" value="ECO:0007669"/>
    <property type="project" value="InterPro"/>
</dbReference>
<name>A0A0F9CFL4_9ZZZZ</name>
<sequence>MKVPVNIRMPEEMKKAIEKIAANEFRSLNSVILQYLDKQLRDKGIEWQSKNKSQIK</sequence>
<protein>
    <recommendedName>
        <fullName evidence="1">Arc-like DNA binding domain-containing protein</fullName>
    </recommendedName>
</protein>
<feature type="domain" description="Arc-like DNA binding" evidence="1">
    <location>
        <begin position="6"/>
        <end position="42"/>
    </location>
</feature>
<evidence type="ECO:0000313" key="2">
    <source>
        <dbReference type="EMBL" id="KKL48158.1"/>
    </source>
</evidence>
<dbReference type="Gene3D" id="1.10.1220.10">
    <property type="entry name" value="Met repressor-like"/>
    <property type="match status" value="1"/>
</dbReference>
<gene>
    <name evidence="2" type="ORF">LCGC14_2328330</name>
</gene>
<dbReference type="EMBL" id="LAZR01033414">
    <property type="protein sequence ID" value="KKL48158.1"/>
    <property type="molecule type" value="Genomic_DNA"/>
</dbReference>
<dbReference type="SUPFAM" id="SSF47598">
    <property type="entry name" value="Ribbon-helix-helix"/>
    <property type="match status" value="1"/>
</dbReference>
<reference evidence="2" key="1">
    <citation type="journal article" date="2015" name="Nature">
        <title>Complex archaea that bridge the gap between prokaryotes and eukaryotes.</title>
        <authorList>
            <person name="Spang A."/>
            <person name="Saw J.H."/>
            <person name="Jorgensen S.L."/>
            <person name="Zaremba-Niedzwiedzka K."/>
            <person name="Martijn J."/>
            <person name="Lind A.E."/>
            <person name="van Eijk R."/>
            <person name="Schleper C."/>
            <person name="Guy L."/>
            <person name="Ettema T.J."/>
        </authorList>
    </citation>
    <scope>NUCLEOTIDE SEQUENCE</scope>
</reference>
<proteinExistence type="predicted"/>